<accession>S1RIY0</accession>
<dbReference type="Pfam" id="PF12706">
    <property type="entry name" value="Lactamase_B_2"/>
    <property type="match status" value="1"/>
</dbReference>
<dbReference type="SMART" id="SM00849">
    <property type="entry name" value="Lactamase_B"/>
    <property type="match status" value="1"/>
</dbReference>
<keyword evidence="1 2" id="KW-0378">Hydrolase</keyword>
<gene>
    <name evidence="4" type="ORF">OMO_00223</name>
</gene>
<dbReference type="EMBL" id="AHYS01000001">
    <property type="protein sequence ID" value="ESK62575.1"/>
    <property type="molecule type" value="Genomic_DNA"/>
</dbReference>
<dbReference type="InterPro" id="IPR001279">
    <property type="entry name" value="Metallo-B-lactamas"/>
</dbReference>
<evidence type="ECO:0000313" key="4">
    <source>
        <dbReference type="EMBL" id="ESK62575.1"/>
    </source>
</evidence>
<dbReference type="STRING" id="44008.GCA_001318175_00585"/>
<keyword evidence="5" id="KW-1185">Reference proteome</keyword>
<protein>
    <recommendedName>
        <fullName evidence="2">UPF0173 metal-dependent hydrolase OMO_00223</fullName>
    </recommendedName>
</protein>
<evidence type="ECO:0000313" key="5">
    <source>
        <dbReference type="Proteomes" id="UP000017415"/>
    </source>
</evidence>
<dbReference type="GO" id="GO:0016787">
    <property type="term" value="F:hydrolase activity"/>
    <property type="evidence" value="ECO:0007669"/>
    <property type="project" value="UniProtKB-UniRule"/>
</dbReference>
<dbReference type="SUPFAM" id="SSF56281">
    <property type="entry name" value="Metallo-hydrolase/oxidoreductase"/>
    <property type="match status" value="1"/>
</dbReference>
<dbReference type="NCBIfam" id="NF001911">
    <property type="entry name" value="PRK00685.1"/>
    <property type="match status" value="1"/>
</dbReference>
<comment type="caution">
    <text evidence="4">The sequence shown here is derived from an EMBL/GenBank/DDBJ whole genome shotgun (WGS) entry which is preliminary data.</text>
</comment>
<dbReference type="PATRIC" id="fig|1121864.4.peg.1758"/>
<dbReference type="PANTHER" id="PTHR43546">
    <property type="entry name" value="UPF0173 METAL-DEPENDENT HYDROLASE MJ1163-RELATED"/>
    <property type="match status" value="1"/>
</dbReference>
<sequence length="247" mass="27781">MRFANGTIEEYNKRKHFEVKKTKIAHLGHSTIYLELADNIKIIIDPYIDANLPEMWQANHLKVDYIILTHGHGDHVAGVFDLIKHQQPTIIAVAEIANFFAKLGQKVHGMNIGGGFDFPFGRVTMTHALHTSSLEYEGQVHYLGNPAGIIIEADGKTFYHAGDTAEFMEMDLLGEDYEIDFACLPIGDNYTMGPKQAARCAKRIQAKKVLPIHYNTFPVIKQDPQKFIDLLTDAKGIVLPFGKIYEI</sequence>
<dbReference type="HOGENOM" id="CLU_070010_4_1_9"/>
<dbReference type="AlphaFoldDB" id="S1RIY0"/>
<name>S1RIY0_9ENTE</name>
<proteinExistence type="inferred from homology"/>
<comment type="similarity">
    <text evidence="2">Belongs to the UPF0173 family.</text>
</comment>
<dbReference type="Proteomes" id="UP000017415">
    <property type="component" value="Unassembled WGS sequence"/>
</dbReference>
<evidence type="ECO:0000259" key="3">
    <source>
        <dbReference type="SMART" id="SM00849"/>
    </source>
</evidence>
<dbReference type="HAMAP" id="MF_00457">
    <property type="entry name" value="UPF0173"/>
    <property type="match status" value="1"/>
</dbReference>
<organism evidence="4 5">
    <name type="scientific">Enterococcus cecorum DSM 20682 = ATCC 43198</name>
    <dbReference type="NCBI Taxonomy" id="1121864"/>
    <lineage>
        <taxon>Bacteria</taxon>
        <taxon>Bacillati</taxon>
        <taxon>Bacillota</taxon>
        <taxon>Bacilli</taxon>
        <taxon>Lactobacillales</taxon>
        <taxon>Enterococcaceae</taxon>
        <taxon>Enterococcus</taxon>
    </lineage>
</organism>
<reference evidence="4 5" key="1">
    <citation type="submission" date="2013-10" db="EMBL/GenBank/DDBJ databases">
        <title>The Genome Sequence of Enterococcus cecorum DSM 20682 (= ATCC 43198) (Illumina assembly).</title>
        <authorList>
            <consortium name="The Broad Institute Genomics Platform"/>
            <consortium name="The Broad Institute Genome Sequencing Center for Infectious Disease"/>
            <person name="Earl A."/>
            <person name="Russ C."/>
            <person name="Gilmore M."/>
            <person name="Surin D."/>
            <person name="Walker B."/>
            <person name="Young S."/>
            <person name="Zeng Q."/>
            <person name="Gargeya S."/>
            <person name="Fitzgerald M."/>
            <person name="Haas B."/>
            <person name="Abouelleil A."/>
            <person name="Allen A.W."/>
            <person name="Alvarado L."/>
            <person name="Arachchi H.M."/>
            <person name="Berlin A.M."/>
            <person name="Chapman S.B."/>
            <person name="Gainer-Dewar J."/>
            <person name="Goldberg J."/>
            <person name="Griggs A."/>
            <person name="Gujja S."/>
            <person name="Hansen M."/>
            <person name="Howarth C."/>
            <person name="Imamovic A."/>
            <person name="Ireland A."/>
            <person name="Larimer J."/>
            <person name="McCowan C."/>
            <person name="Murphy C."/>
            <person name="Pearson M."/>
            <person name="Poon T.W."/>
            <person name="Priest M."/>
            <person name="Roberts A."/>
            <person name="Saif S."/>
            <person name="Shea T."/>
            <person name="Sisk P."/>
            <person name="Sykes S."/>
            <person name="Wortman J."/>
            <person name="Nusbaum C."/>
            <person name="Birren B."/>
        </authorList>
    </citation>
    <scope>NUCLEOTIDE SEQUENCE [LARGE SCALE GENOMIC DNA]</scope>
    <source>
        <strain evidence="4 5">ATCC 43198</strain>
    </source>
</reference>
<dbReference type="InterPro" id="IPR050114">
    <property type="entry name" value="UPF0173_UPF0282_UlaG_hydrolase"/>
</dbReference>
<evidence type="ECO:0000256" key="1">
    <source>
        <dbReference type="ARBA" id="ARBA00022801"/>
    </source>
</evidence>
<dbReference type="InterPro" id="IPR022877">
    <property type="entry name" value="UPF0173"/>
</dbReference>
<evidence type="ECO:0000256" key="2">
    <source>
        <dbReference type="HAMAP-Rule" id="MF_00457"/>
    </source>
</evidence>
<dbReference type="eggNOG" id="COG2220">
    <property type="taxonomic scope" value="Bacteria"/>
</dbReference>
<dbReference type="PANTHER" id="PTHR43546:SF3">
    <property type="entry name" value="UPF0173 METAL-DEPENDENT HYDROLASE MJ1163"/>
    <property type="match status" value="1"/>
</dbReference>
<dbReference type="InterPro" id="IPR036866">
    <property type="entry name" value="RibonucZ/Hydroxyglut_hydro"/>
</dbReference>
<dbReference type="Gene3D" id="3.60.15.10">
    <property type="entry name" value="Ribonuclease Z/Hydroxyacylglutathione hydrolase-like"/>
    <property type="match status" value="1"/>
</dbReference>
<feature type="domain" description="Metallo-beta-lactamase" evidence="3">
    <location>
        <begin position="28"/>
        <end position="213"/>
    </location>
</feature>